<reference evidence="1 2" key="1">
    <citation type="submission" date="2024-01" db="EMBL/GenBank/DDBJ databases">
        <authorList>
            <person name="Alioto T."/>
            <person name="Alioto T."/>
            <person name="Gomez Garrido J."/>
        </authorList>
    </citation>
    <scope>NUCLEOTIDE SEQUENCE [LARGE SCALE GENOMIC DNA]</scope>
</reference>
<keyword evidence="2" id="KW-1185">Reference proteome</keyword>
<evidence type="ECO:0000313" key="1">
    <source>
        <dbReference type="EMBL" id="CAK6960301.1"/>
    </source>
</evidence>
<comment type="caution">
    <text evidence="1">The sequence shown here is derived from an EMBL/GenBank/DDBJ whole genome shotgun (WGS) entry which is preliminary data.</text>
</comment>
<feature type="non-terminal residue" evidence="1">
    <location>
        <position position="1"/>
    </location>
</feature>
<sequence length="55" mass="6595">AKYHRENYENTIFHRHHQDVINDLTSCLSDLTLFDLTLFRCESNFQMFVCVVNES</sequence>
<protein>
    <submittedName>
        <fullName evidence="1">Uncharacterized protein</fullName>
    </submittedName>
</protein>
<dbReference type="Proteomes" id="UP001314229">
    <property type="component" value="Unassembled WGS sequence"/>
</dbReference>
<accession>A0AAV1NPU7</accession>
<evidence type="ECO:0000313" key="2">
    <source>
        <dbReference type="Proteomes" id="UP001314229"/>
    </source>
</evidence>
<dbReference type="EMBL" id="CAWUFR010000044">
    <property type="protein sequence ID" value="CAK6960301.1"/>
    <property type="molecule type" value="Genomic_DNA"/>
</dbReference>
<feature type="non-terminal residue" evidence="1">
    <location>
        <position position="55"/>
    </location>
</feature>
<dbReference type="AlphaFoldDB" id="A0AAV1NPU7"/>
<name>A0AAV1NPU7_SCOSC</name>
<proteinExistence type="predicted"/>
<organism evidence="1 2">
    <name type="scientific">Scomber scombrus</name>
    <name type="common">Atlantic mackerel</name>
    <name type="synonym">Scomber vernalis</name>
    <dbReference type="NCBI Taxonomy" id="13677"/>
    <lineage>
        <taxon>Eukaryota</taxon>
        <taxon>Metazoa</taxon>
        <taxon>Chordata</taxon>
        <taxon>Craniata</taxon>
        <taxon>Vertebrata</taxon>
        <taxon>Euteleostomi</taxon>
        <taxon>Actinopterygii</taxon>
        <taxon>Neopterygii</taxon>
        <taxon>Teleostei</taxon>
        <taxon>Neoteleostei</taxon>
        <taxon>Acanthomorphata</taxon>
        <taxon>Pelagiaria</taxon>
        <taxon>Scombriformes</taxon>
        <taxon>Scombridae</taxon>
        <taxon>Scomber</taxon>
    </lineage>
</organism>
<gene>
    <name evidence="1" type="ORF">FSCOSCO3_A026506</name>
</gene>